<protein>
    <recommendedName>
        <fullName evidence="2">Protein root UVB sensitive/RUS domain-containing protein</fullName>
    </recommendedName>
</protein>
<dbReference type="PANTHER" id="PTHR12770:SF5">
    <property type="entry name" value="PROTEIN ROOT UVB SENSITIVE 2, CHLOROPLASTIC"/>
    <property type="match status" value="1"/>
</dbReference>
<dbReference type="Pfam" id="PF04884">
    <property type="entry name" value="UVB_sens_prot"/>
    <property type="match status" value="1"/>
</dbReference>
<evidence type="ECO:0000259" key="2">
    <source>
        <dbReference type="Pfam" id="PF04884"/>
    </source>
</evidence>
<reference evidence="3 4" key="1">
    <citation type="journal article" date="2017" name="Nat. Commun.">
        <title>Genome assembly with in vitro proximity ligation data and whole-genome triplication in lettuce.</title>
        <authorList>
            <person name="Reyes-Chin-Wo S."/>
            <person name="Wang Z."/>
            <person name="Yang X."/>
            <person name="Kozik A."/>
            <person name="Arikit S."/>
            <person name="Song C."/>
            <person name="Xia L."/>
            <person name="Froenicke L."/>
            <person name="Lavelle D.O."/>
            <person name="Truco M.J."/>
            <person name="Xia R."/>
            <person name="Zhu S."/>
            <person name="Xu C."/>
            <person name="Xu H."/>
            <person name="Xu X."/>
            <person name="Cox K."/>
            <person name="Korf I."/>
            <person name="Meyers B.C."/>
            <person name="Michelmore R.W."/>
        </authorList>
    </citation>
    <scope>NUCLEOTIDE SEQUENCE [LARGE SCALE GENOMIC DNA]</scope>
    <source>
        <strain evidence="4">cv. Salinas</strain>
        <tissue evidence="3">Seedlings</tissue>
    </source>
</reference>
<dbReference type="Proteomes" id="UP000235145">
    <property type="component" value="Unassembled WGS sequence"/>
</dbReference>
<proteinExistence type="inferred from homology"/>
<dbReference type="EMBL" id="NBSK02000001">
    <property type="protein sequence ID" value="KAJ0227522.1"/>
    <property type="molecule type" value="Genomic_DNA"/>
</dbReference>
<evidence type="ECO:0000313" key="3">
    <source>
        <dbReference type="EMBL" id="KAJ0227522.1"/>
    </source>
</evidence>
<gene>
    <name evidence="3" type="ORF">LSAT_V11C100032500</name>
</gene>
<keyword evidence="4" id="KW-1185">Reference proteome</keyword>
<feature type="domain" description="Protein root UVB sensitive/RUS" evidence="2">
    <location>
        <begin position="86"/>
        <end position="176"/>
    </location>
</feature>
<dbReference type="InterPro" id="IPR006968">
    <property type="entry name" value="RUS_fam"/>
</dbReference>
<comment type="similarity">
    <text evidence="1">Belongs to the RUS1 family.</text>
</comment>
<dbReference type="InterPro" id="IPR054549">
    <property type="entry name" value="UVB_sens_RUS_dom"/>
</dbReference>
<name>A0A9R1XYA8_LACSA</name>
<dbReference type="AlphaFoldDB" id="A0A9R1XYA8"/>
<dbReference type="PANTHER" id="PTHR12770">
    <property type="entry name" value="RUS1 FAMILY PROTEIN C16ORF58"/>
    <property type="match status" value="1"/>
</dbReference>
<evidence type="ECO:0000313" key="4">
    <source>
        <dbReference type="Proteomes" id="UP000235145"/>
    </source>
</evidence>
<evidence type="ECO:0000256" key="1">
    <source>
        <dbReference type="ARBA" id="ARBA00007558"/>
    </source>
</evidence>
<comment type="caution">
    <text evidence="3">The sequence shown here is derived from an EMBL/GenBank/DDBJ whole genome shotgun (WGS) entry which is preliminary data.</text>
</comment>
<sequence length="180" mass="20322">MKMQKTMAQTPLSEDVGASISWIETSDTVSCHIFFQPDDQFSISIQHMITLIKFLQLGCLTIQEQMSTKWLNLSSTNSSPLVFHIAIFNLTPLQSLLYAAGLRPNLHKQLQLILKDGMQHMGKLICRNLGALMDVEPKWWRILADVLYDLGTGLEIVSPLCPQLFLQTAGLGNFSKVSWW</sequence>
<organism evidence="3 4">
    <name type="scientific">Lactuca sativa</name>
    <name type="common">Garden lettuce</name>
    <dbReference type="NCBI Taxonomy" id="4236"/>
    <lineage>
        <taxon>Eukaryota</taxon>
        <taxon>Viridiplantae</taxon>
        <taxon>Streptophyta</taxon>
        <taxon>Embryophyta</taxon>
        <taxon>Tracheophyta</taxon>
        <taxon>Spermatophyta</taxon>
        <taxon>Magnoliopsida</taxon>
        <taxon>eudicotyledons</taxon>
        <taxon>Gunneridae</taxon>
        <taxon>Pentapetalae</taxon>
        <taxon>asterids</taxon>
        <taxon>campanulids</taxon>
        <taxon>Asterales</taxon>
        <taxon>Asteraceae</taxon>
        <taxon>Cichorioideae</taxon>
        <taxon>Cichorieae</taxon>
        <taxon>Lactucinae</taxon>
        <taxon>Lactuca</taxon>
    </lineage>
</organism>
<accession>A0A9R1XYA8</accession>